<dbReference type="AlphaFoldDB" id="A0A1G6YY94"/>
<sequence>MADMESGTSQPPGDDAAGGSGPIKNIIVMVADGGGFNTLEATRQYLGDARGGPVGELAVDGDGFVEVAQSVYPLDTRSEPLPAPAGLLQNPATVYSPEQNYDFTPVEGENADGFTRGFDGYDWNRGTAPDSANTMTSMMTGVKTYNNAVNVDGAGDPLLTLAEVANAEGKATGVVSTVQFSDATPAAGGGAHNVARSNRTEIAEEMFKAGVLDVIGGTGNPDYDDDGQPVAEARYDWVGEDVWTALKDGTFRSDDGSSWELLQDRADIQAAGSGDPTDDRLAMIAQAFTGTNFYRADGDPENEKPYDVPRLESSPTLTELSQAALNKLGTDDDGFYLTIEGGGVDRAMHGNNFGRMIEEYVDFDAAVKSTIDWVNSEESAATFEDTLLIVTADHDHLLFGPEGETIPYQRVQEDRDGDGVPEYQWFGDSHSNQLVPLYAFGAGAEGVAALADQKDAVLDADGNRVAGSGRDYTDQAELGAYLLDQVGEDGSDEPVAPQEPVDWNALAAQVLANYEATGNWYL</sequence>
<evidence type="ECO:0000256" key="2">
    <source>
        <dbReference type="PIRSR" id="PIRSR601952-1"/>
    </source>
</evidence>
<feature type="region of interest" description="Disordered" evidence="4">
    <location>
        <begin position="1"/>
        <end position="20"/>
    </location>
</feature>
<evidence type="ECO:0000313" key="6">
    <source>
        <dbReference type="Proteomes" id="UP000198925"/>
    </source>
</evidence>
<feature type="binding site" evidence="3">
    <location>
        <position position="184"/>
    </location>
    <ligand>
        <name>Mg(2+)</name>
        <dbReference type="ChEBI" id="CHEBI:18420"/>
    </ligand>
</feature>
<dbReference type="Pfam" id="PF00245">
    <property type="entry name" value="Alk_phosphatase"/>
    <property type="match status" value="1"/>
</dbReference>
<dbReference type="InterPro" id="IPR017850">
    <property type="entry name" value="Alkaline_phosphatase_core_sf"/>
</dbReference>
<keyword evidence="3" id="KW-0862">Zinc</keyword>
<dbReference type="GO" id="GO:0004035">
    <property type="term" value="F:alkaline phosphatase activity"/>
    <property type="evidence" value="ECO:0007669"/>
    <property type="project" value="TreeGrafter"/>
</dbReference>
<keyword evidence="3" id="KW-0479">Metal-binding</keyword>
<feature type="binding site" evidence="3">
    <location>
        <position position="182"/>
    </location>
    <ligand>
        <name>Mg(2+)</name>
        <dbReference type="ChEBI" id="CHEBI:18420"/>
    </ligand>
</feature>
<feature type="binding site" evidence="3">
    <location>
        <position position="340"/>
    </location>
    <ligand>
        <name>Mg(2+)</name>
        <dbReference type="ChEBI" id="CHEBI:18420"/>
    </ligand>
</feature>
<dbReference type="SMART" id="SM00098">
    <property type="entry name" value="alkPPc"/>
    <property type="match status" value="1"/>
</dbReference>
<dbReference type="EMBL" id="FMZX01000015">
    <property type="protein sequence ID" value="SDD95023.1"/>
    <property type="molecule type" value="Genomic_DNA"/>
</dbReference>
<gene>
    <name evidence="5" type="ORF">SAMN04487779_101544</name>
</gene>
<keyword evidence="3" id="KW-0460">Magnesium</keyword>
<evidence type="ECO:0000313" key="5">
    <source>
        <dbReference type="EMBL" id="SDD95023.1"/>
    </source>
</evidence>
<dbReference type="SUPFAM" id="SSF53649">
    <property type="entry name" value="Alkaline phosphatase-like"/>
    <property type="match status" value="1"/>
</dbReference>
<dbReference type="CDD" id="cd16012">
    <property type="entry name" value="ALP"/>
    <property type="match status" value="1"/>
</dbReference>
<keyword evidence="6" id="KW-1185">Reference proteome</keyword>
<evidence type="ECO:0000256" key="1">
    <source>
        <dbReference type="ARBA" id="ARBA00022553"/>
    </source>
</evidence>
<dbReference type="PANTHER" id="PTHR11596:SF5">
    <property type="entry name" value="ALKALINE PHOSPHATASE"/>
    <property type="match status" value="1"/>
</dbReference>
<proteinExistence type="predicted"/>
<evidence type="ECO:0000256" key="4">
    <source>
        <dbReference type="SAM" id="MobiDB-lite"/>
    </source>
</evidence>
<feature type="binding site" evidence="3">
    <location>
        <position position="349"/>
    </location>
    <ligand>
        <name>Zn(2+)</name>
        <dbReference type="ChEBI" id="CHEBI:29105"/>
        <label>1</label>
    </ligand>
</feature>
<dbReference type="InterPro" id="IPR001952">
    <property type="entry name" value="Alkaline_phosphatase"/>
</dbReference>
<reference evidence="5 6" key="1">
    <citation type="submission" date="2016-10" db="EMBL/GenBank/DDBJ databases">
        <authorList>
            <person name="de Groot N.N."/>
        </authorList>
    </citation>
    <scope>NUCLEOTIDE SEQUENCE [LARGE SCALE GENOMIC DNA]</scope>
    <source>
        <strain evidence="5 6">CPCC 100156</strain>
    </source>
</reference>
<keyword evidence="1" id="KW-0597">Phosphoprotein</keyword>
<name>A0A1G6YY94_9PROT</name>
<feature type="active site" description="Phosphoserine intermediate" evidence="2">
    <location>
        <position position="131"/>
    </location>
</feature>
<accession>A0A1G6YY94</accession>
<dbReference type="RefSeq" id="WP_218128007.1">
    <property type="nucleotide sequence ID" value="NZ_FMZX01000015.1"/>
</dbReference>
<comment type="cofactor">
    <cofactor evidence="3">
        <name>Zn(2+)</name>
        <dbReference type="ChEBI" id="CHEBI:29105"/>
    </cofactor>
    <text evidence="3">Binds 2 Zn(2+) ions.</text>
</comment>
<feature type="binding site" evidence="3">
    <location>
        <position position="393"/>
    </location>
    <ligand>
        <name>Zn(2+)</name>
        <dbReference type="ChEBI" id="CHEBI:29105"/>
        <label>2</label>
    </ligand>
</feature>
<feature type="binding site" evidence="3">
    <location>
        <position position="345"/>
    </location>
    <ligand>
        <name>Zn(2+)</name>
        <dbReference type="ChEBI" id="CHEBI:29105"/>
        <label>2</label>
    </ligand>
</feature>
<organism evidence="5 6">
    <name type="scientific">Belnapia rosea</name>
    <dbReference type="NCBI Taxonomy" id="938405"/>
    <lineage>
        <taxon>Bacteria</taxon>
        <taxon>Pseudomonadati</taxon>
        <taxon>Pseudomonadota</taxon>
        <taxon>Alphaproteobacteria</taxon>
        <taxon>Acetobacterales</taxon>
        <taxon>Roseomonadaceae</taxon>
        <taxon>Belnapia</taxon>
    </lineage>
</organism>
<dbReference type="GO" id="GO:0046872">
    <property type="term" value="F:metal ion binding"/>
    <property type="evidence" value="ECO:0007669"/>
    <property type="project" value="UniProtKB-KW"/>
</dbReference>
<dbReference type="Gene3D" id="3.40.720.10">
    <property type="entry name" value="Alkaline Phosphatase, subunit A"/>
    <property type="match status" value="1"/>
</dbReference>
<comment type="cofactor">
    <cofactor evidence="3">
        <name>Mg(2+)</name>
        <dbReference type="ChEBI" id="CHEBI:18420"/>
    </cofactor>
    <text evidence="3">Binds 1 Mg(2+) ion.</text>
</comment>
<feature type="compositionally biased region" description="Polar residues" evidence="4">
    <location>
        <begin position="1"/>
        <end position="10"/>
    </location>
</feature>
<dbReference type="Proteomes" id="UP000198925">
    <property type="component" value="Unassembled WGS sequence"/>
</dbReference>
<protein>
    <submittedName>
        <fullName evidence="5">Alkaline phosphatase</fullName>
    </submittedName>
</protein>
<evidence type="ECO:0000256" key="3">
    <source>
        <dbReference type="PIRSR" id="PIRSR601952-2"/>
    </source>
</evidence>
<dbReference type="STRING" id="938405.SAMN02927895_04163"/>
<dbReference type="PANTHER" id="PTHR11596">
    <property type="entry name" value="ALKALINE PHOSPHATASE"/>
    <property type="match status" value="1"/>
</dbReference>
<feature type="binding site" evidence="3">
    <location>
        <position position="394"/>
    </location>
    <ligand>
        <name>Zn(2+)</name>
        <dbReference type="ChEBI" id="CHEBI:29105"/>
        <label>2</label>
    </ligand>
</feature>